<gene>
    <name evidence="2" type="ORF">E0L32_012232</name>
</gene>
<dbReference type="Proteomes" id="UP000319257">
    <property type="component" value="Unassembled WGS sequence"/>
</dbReference>
<dbReference type="RefSeq" id="XP_030999005.1">
    <property type="nucleotide sequence ID" value="XM_031135050.1"/>
</dbReference>
<evidence type="ECO:0000313" key="2">
    <source>
        <dbReference type="EMBL" id="TPX17294.1"/>
    </source>
</evidence>
<evidence type="ECO:0000313" key="3">
    <source>
        <dbReference type="Proteomes" id="UP000319257"/>
    </source>
</evidence>
<evidence type="ECO:0000256" key="1">
    <source>
        <dbReference type="SAM" id="MobiDB-lite"/>
    </source>
</evidence>
<protein>
    <submittedName>
        <fullName evidence="2">Uncharacterized protein</fullName>
    </submittedName>
</protein>
<feature type="compositionally biased region" description="Polar residues" evidence="1">
    <location>
        <begin position="170"/>
        <end position="186"/>
    </location>
</feature>
<dbReference type="OrthoDB" id="3431997at2759"/>
<comment type="caution">
    <text evidence="2">The sequence shown here is derived from an EMBL/GenBank/DDBJ whole genome shotgun (WGS) entry which is preliminary data.</text>
</comment>
<keyword evidence="3" id="KW-1185">Reference proteome</keyword>
<accession>A0A507BEW0</accession>
<organism evidence="2 3">
    <name type="scientific">Thyridium curvatum</name>
    <dbReference type="NCBI Taxonomy" id="1093900"/>
    <lineage>
        <taxon>Eukaryota</taxon>
        <taxon>Fungi</taxon>
        <taxon>Dikarya</taxon>
        <taxon>Ascomycota</taxon>
        <taxon>Pezizomycotina</taxon>
        <taxon>Sordariomycetes</taxon>
        <taxon>Sordariomycetidae</taxon>
        <taxon>Thyridiales</taxon>
        <taxon>Thyridiaceae</taxon>
        <taxon>Thyridium</taxon>
    </lineage>
</organism>
<dbReference type="GeneID" id="41979679"/>
<sequence length="261" mass="28792">MGHSPSKLDNPVMPEDFTEKDIPQGLTIASKKTSLKGPTLELSGAGAGVKPTYFVRLPKGYYGSMVLHDGPIAEDMATLANVQPHGRWRQDFLITLPGLDGGEPHAEVLRYIGCLGKKERYWFAMEVGHGLQKRNERFEWRRSHGEEVKSLGEHSWGWKLVALGIEAAEQGSSNEKSTTQKQQKQGRANAVPEEVQSEKVVAVFADAKIRRLSLTHIGEFEFRNAGASGEFGVLWSIMTLLSCLCIWQKEVQTGITAASVS</sequence>
<dbReference type="EMBL" id="SKBQ01000146">
    <property type="protein sequence ID" value="TPX17294.1"/>
    <property type="molecule type" value="Genomic_DNA"/>
</dbReference>
<reference evidence="2 3" key="1">
    <citation type="submission" date="2019-06" db="EMBL/GenBank/DDBJ databases">
        <title>Draft genome sequence of the filamentous fungus Phialemoniopsis curvata isolated from diesel fuel.</title>
        <authorList>
            <person name="Varaljay V.A."/>
            <person name="Lyon W.J."/>
            <person name="Crouch A.L."/>
            <person name="Drake C.E."/>
            <person name="Hollomon J.M."/>
            <person name="Nadeau L.J."/>
            <person name="Nunn H.S."/>
            <person name="Stevenson B.S."/>
            <person name="Bojanowski C.L."/>
            <person name="Crookes-Goodson W.J."/>
        </authorList>
    </citation>
    <scope>NUCLEOTIDE SEQUENCE [LARGE SCALE GENOMIC DNA]</scope>
    <source>
        <strain evidence="2 3">D216</strain>
    </source>
</reference>
<feature type="region of interest" description="Disordered" evidence="1">
    <location>
        <begin position="170"/>
        <end position="191"/>
    </location>
</feature>
<proteinExistence type="predicted"/>
<dbReference type="InParanoid" id="A0A507BEW0"/>
<name>A0A507BEW0_9PEZI</name>
<dbReference type="AlphaFoldDB" id="A0A507BEW0"/>